<keyword evidence="7 9" id="KW-0378">Hydrolase</keyword>
<evidence type="ECO:0000256" key="7">
    <source>
        <dbReference type="ARBA" id="ARBA00022801"/>
    </source>
</evidence>
<sequence>KLIFNINKEVKVYLVLMNKRLKIILTNDDGITAKGMSCLVSALLEANIGDIYIAAPQAEQSGKSMAISLNQVVCASPYAYPQPVKEAWAVGGSPTDCVRLGLRTLFESVSPDLVISGINCGNNICKNAWYSGTIGAAKQALVDGIPSMALSQDNHISFFQQDKAPEILKALVIYLLSQPFPCLTGLNINFPTSPGGSSWEGMRLVPPGDEFFYEEPQYLGSVNKNQYYVGKISGVRIGEHPSEELACMLENHISVSPIFSQNSPIGLMTLEEFQKTQENFNASLLSSELTTKIF</sequence>
<evidence type="ECO:0000259" key="8">
    <source>
        <dbReference type="Pfam" id="PF01975"/>
    </source>
</evidence>
<accession>A0A0F7YWN9</accession>
<keyword evidence="6" id="KW-0547">Nucleotide-binding</keyword>
<keyword evidence="5" id="KW-0479">Metal-binding</keyword>
<protein>
    <recommendedName>
        <fullName evidence="3">5'-nucleotidase</fullName>
        <ecNumber evidence="3">3.1.3.5</ecNumber>
    </recommendedName>
</protein>
<evidence type="ECO:0000313" key="9">
    <source>
        <dbReference type="EMBL" id="CRI72908.1"/>
    </source>
</evidence>
<dbReference type="HAMAP" id="MF_00060">
    <property type="entry name" value="SurE"/>
    <property type="match status" value="1"/>
</dbReference>
<feature type="non-terminal residue" evidence="9">
    <location>
        <position position="1"/>
    </location>
</feature>
<dbReference type="NCBIfam" id="TIGR00087">
    <property type="entry name" value="surE"/>
    <property type="match status" value="1"/>
</dbReference>
<dbReference type="EC" id="3.1.3.5" evidence="3"/>
<dbReference type="GO" id="GO:0008253">
    <property type="term" value="F:5'-nucleotidase activity"/>
    <property type="evidence" value="ECO:0007669"/>
    <property type="project" value="UniProtKB-EC"/>
</dbReference>
<dbReference type="GO" id="GO:0000166">
    <property type="term" value="F:nucleotide binding"/>
    <property type="evidence" value="ECO:0007669"/>
    <property type="project" value="UniProtKB-KW"/>
</dbReference>
<dbReference type="GO" id="GO:0004309">
    <property type="term" value="F:exopolyphosphatase activity"/>
    <property type="evidence" value="ECO:0007669"/>
    <property type="project" value="TreeGrafter"/>
</dbReference>
<dbReference type="AlphaFoldDB" id="A0A0F7YWN9"/>
<comment type="similarity">
    <text evidence="2">Belongs to the SurE nucleotidase family.</text>
</comment>
<organism evidence="9">
    <name type="scientific">Chlamydia pneumoniae</name>
    <name type="common">Chlamydophila pneumoniae</name>
    <dbReference type="NCBI Taxonomy" id="83558"/>
    <lineage>
        <taxon>Bacteria</taxon>
        <taxon>Pseudomonadati</taxon>
        <taxon>Chlamydiota</taxon>
        <taxon>Chlamydiia</taxon>
        <taxon>Chlamydiales</taxon>
        <taxon>Chlamydiaceae</taxon>
        <taxon>Chlamydia/Chlamydophila group</taxon>
        <taxon>Chlamydia</taxon>
    </lineage>
</organism>
<evidence type="ECO:0000256" key="2">
    <source>
        <dbReference type="ARBA" id="ARBA00011062"/>
    </source>
</evidence>
<evidence type="ECO:0000256" key="4">
    <source>
        <dbReference type="ARBA" id="ARBA00022490"/>
    </source>
</evidence>
<dbReference type="EMBL" id="LN849032">
    <property type="protein sequence ID" value="CRI72908.1"/>
    <property type="molecule type" value="Genomic_DNA"/>
</dbReference>
<evidence type="ECO:0000256" key="3">
    <source>
        <dbReference type="ARBA" id="ARBA00012643"/>
    </source>
</evidence>
<evidence type="ECO:0000256" key="6">
    <source>
        <dbReference type="ARBA" id="ARBA00022741"/>
    </source>
</evidence>
<dbReference type="PANTHER" id="PTHR30457">
    <property type="entry name" value="5'-NUCLEOTIDASE SURE"/>
    <property type="match status" value="1"/>
</dbReference>
<dbReference type="InterPro" id="IPR030048">
    <property type="entry name" value="SurE"/>
</dbReference>
<dbReference type="NCBIfam" id="NF001493">
    <property type="entry name" value="PRK00346.2-3"/>
    <property type="match status" value="1"/>
</dbReference>
<dbReference type="GO" id="GO:0008254">
    <property type="term" value="F:3'-nucleotidase activity"/>
    <property type="evidence" value="ECO:0007669"/>
    <property type="project" value="TreeGrafter"/>
</dbReference>
<dbReference type="InterPro" id="IPR002828">
    <property type="entry name" value="SurE-like_Pase/nucleotidase"/>
</dbReference>
<comment type="catalytic activity">
    <reaction evidence="1">
        <text>a ribonucleoside 5'-phosphate + H2O = a ribonucleoside + phosphate</text>
        <dbReference type="Rhea" id="RHEA:12484"/>
        <dbReference type="ChEBI" id="CHEBI:15377"/>
        <dbReference type="ChEBI" id="CHEBI:18254"/>
        <dbReference type="ChEBI" id="CHEBI:43474"/>
        <dbReference type="ChEBI" id="CHEBI:58043"/>
        <dbReference type="EC" id="3.1.3.5"/>
    </reaction>
</comment>
<dbReference type="PANTHER" id="PTHR30457:SF12">
    <property type="entry name" value="5'_3'-NUCLEOTIDASE SURE"/>
    <property type="match status" value="1"/>
</dbReference>
<dbReference type="GO" id="GO:0046872">
    <property type="term" value="F:metal ion binding"/>
    <property type="evidence" value="ECO:0007669"/>
    <property type="project" value="UniProtKB-KW"/>
</dbReference>
<name>A0A0F7YWN9_CHLPN</name>
<reference evidence="9" key="1">
    <citation type="submission" date="2015-05" db="EMBL/GenBank/DDBJ databases">
        <authorList>
            <person name="Rattei Thomas"/>
        </authorList>
    </citation>
    <scope>NUCLEOTIDE SEQUENCE</scope>
    <source>
        <strain evidence="9">YK41</strain>
    </source>
</reference>
<keyword evidence="4" id="KW-0963">Cytoplasm</keyword>
<evidence type="ECO:0000256" key="5">
    <source>
        <dbReference type="ARBA" id="ARBA00022723"/>
    </source>
</evidence>
<feature type="domain" description="Survival protein SurE-like phosphatase/nucleotidase" evidence="8">
    <location>
        <begin position="23"/>
        <end position="207"/>
    </location>
</feature>
<evidence type="ECO:0000256" key="1">
    <source>
        <dbReference type="ARBA" id="ARBA00000815"/>
    </source>
</evidence>
<dbReference type="Pfam" id="PF01975">
    <property type="entry name" value="SurE"/>
    <property type="match status" value="1"/>
</dbReference>
<dbReference type="SUPFAM" id="SSF64167">
    <property type="entry name" value="SurE-like"/>
    <property type="match status" value="1"/>
</dbReference>
<proteinExistence type="inferred from homology"/>
<dbReference type="Gene3D" id="3.40.1210.10">
    <property type="entry name" value="Survival protein SurE-like phosphatase/nucleotidase"/>
    <property type="match status" value="1"/>
</dbReference>
<dbReference type="InterPro" id="IPR036523">
    <property type="entry name" value="SurE-like_sf"/>
</dbReference>
<gene>
    <name evidence="9" type="ORF">BN1224_YK41_BC_00010</name>
</gene>